<comment type="caution">
    <text evidence="3">The sequence shown here is derived from an EMBL/GenBank/DDBJ whole genome shotgun (WGS) entry which is preliminary data.</text>
</comment>
<dbReference type="RefSeq" id="XP_062644752.1">
    <property type="nucleotide sequence ID" value="XM_062791391.1"/>
</dbReference>
<feature type="transmembrane region" description="Helical" evidence="2">
    <location>
        <begin position="6"/>
        <end position="31"/>
    </location>
</feature>
<reference evidence="3" key="1">
    <citation type="journal article" date="2023" name="Mol. Phylogenet. Evol.">
        <title>Genome-scale phylogeny and comparative genomics of the fungal order Sordariales.</title>
        <authorList>
            <person name="Hensen N."/>
            <person name="Bonometti L."/>
            <person name="Westerberg I."/>
            <person name="Brannstrom I.O."/>
            <person name="Guillou S."/>
            <person name="Cros-Aarteil S."/>
            <person name="Calhoun S."/>
            <person name="Haridas S."/>
            <person name="Kuo A."/>
            <person name="Mondo S."/>
            <person name="Pangilinan J."/>
            <person name="Riley R."/>
            <person name="LaButti K."/>
            <person name="Andreopoulos B."/>
            <person name="Lipzen A."/>
            <person name="Chen C."/>
            <person name="Yan M."/>
            <person name="Daum C."/>
            <person name="Ng V."/>
            <person name="Clum A."/>
            <person name="Steindorff A."/>
            <person name="Ohm R.A."/>
            <person name="Martin F."/>
            <person name="Silar P."/>
            <person name="Natvig D.O."/>
            <person name="Lalanne C."/>
            <person name="Gautier V."/>
            <person name="Ament-Velasquez S.L."/>
            <person name="Kruys A."/>
            <person name="Hutchinson M.I."/>
            <person name="Powell A.J."/>
            <person name="Barry K."/>
            <person name="Miller A.N."/>
            <person name="Grigoriev I.V."/>
            <person name="Debuchy R."/>
            <person name="Gladieux P."/>
            <person name="Hiltunen Thoren M."/>
            <person name="Johannesson H."/>
        </authorList>
    </citation>
    <scope>NUCLEOTIDE SEQUENCE</scope>
    <source>
        <strain evidence="3">CBS 731.68</strain>
    </source>
</reference>
<dbReference type="PANTHER" id="PTHR37538">
    <property type="entry name" value="BTB DOMAIN-CONTAINING PROTEIN"/>
    <property type="match status" value="1"/>
</dbReference>
<keyword evidence="2" id="KW-0812">Transmembrane</keyword>
<accession>A0AAN6Z0K2</accession>
<dbReference type="EMBL" id="MU853235">
    <property type="protein sequence ID" value="KAK4120981.1"/>
    <property type="molecule type" value="Genomic_DNA"/>
</dbReference>
<gene>
    <name evidence="3" type="ORF">N657DRAFT_636040</name>
</gene>
<keyword evidence="2" id="KW-1133">Transmembrane helix</keyword>
<evidence type="ECO:0000313" key="3">
    <source>
        <dbReference type="EMBL" id="KAK4120981.1"/>
    </source>
</evidence>
<dbReference type="GeneID" id="87828160"/>
<evidence type="ECO:0000313" key="4">
    <source>
        <dbReference type="Proteomes" id="UP001302602"/>
    </source>
</evidence>
<evidence type="ECO:0000256" key="1">
    <source>
        <dbReference type="SAM" id="MobiDB-lite"/>
    </source>
</evidence>
<feature type="compositionally biased region" description="Basic and acidic residues" evidence="1">
    <location>
        <begin position="651"/>
        <end position="661"/>
    </location>
</feature>
<dbReference type="PANTHER" id="PTHR37538:SF1">
    <property type="entry name" value="BTB DOMAIN-CONTAINING PROTEIN"/>
    <property type="match status" value="1"/>
</dbReference>
<feature type="region of interest" description="Disordered" evidence="1">
    <location>
        <begin position="722"/>
        <end position="745"/>
    </location>
</feature>
<dbReference type="AlphaFoldDB" id="A0AAN6Z0K2"/>
<feature type="compositionally biased region" description="Low complexity" evidence="1">
    <location>
        <begin position="412"/>
        <end position="428"/>
    </location>
</feature>
<sequence length="779" mass="83135">MRYLPNLSVCVTVEAATLIGLSFVAATSYFFRSVMARRKKSGAPKPFQAIASTSTAATTSNDANSNGLAQAKPAIVVDPATQEVDTRPETSPYGSPACTIPFASPLTLPLDVLRKSPKLHAAYESRLPELLEIPESVGHVLVHHLHTGAYQSLKPKQTDSMSKQTGELKTSIQAYAAARAYDLPDLMHLADLSIAKHGDGLPLPALLEVARDAYPTLTEGDGWFLDYLRLRIRPHLQDPTLLLRSNLLDQISSILSPNRVLLRTVLELFCEKITIRPEPVTSPPTASTLASPITSPGSYRPVSPLPPAISGKDLKGTPWPSPDNVSEPSQPPLEAKPVSMPQPVASLAPMPELGPVILDVVLPPGPSIEARTVDDKGADPALAMAVKVSIEPESETDVEPESEMQLPVKPEVEAPAEPETTVAAEPEVGQVEDLETISNPAAVVQRERKDSRRGIGSEYAPYRKPDAPPELETEPRIQSQVQRCMLREADSGFWEGPDVMDAGKELVPSLVEIEPLAVSAPEFAHESETGASQRNAFGIDTRDFPSLDKQATPEPEPTEERNLVPVLAHESASAATTEIVSKAAPESKPPPEHLSIKMAEKVADSAVQAVPGDSDISAAEVAPEGARSTGAEAQPETEKLQEKTVAPEVPAKPEPKPKAEPLDPVPASDDSQPAGPAEPETPRHRNVEPEPEPAGKFEILQCANTDSAAPAAALRAAADAAAKSPAMVSTKPAPRQEQGAKTEAVTVDVQPCGTAQGRQRSWKKRFLSLRTPALFGHGM</sequence>
<feature type="compositionally biased region" description="Basic and acidic residues" evidence="1">
    <location>
        <begin position="589"/>
        <end position="603"/>
    </location>
</feature>
<feature type="compositionally biased region" description="Basic and acidic residues" evidence="1">
    <location>
        <begin position="445"/>
        <end position="467"/>
    </location>
</feature>
<protein>
    <submittedName>
        <fullName evidence="3">Uncharacterized protein</fullName>
    </submittedName>
</protein>
<evidence type="ECO:0000256" key="2">
    <source>
        <dbReference type="SAM" id="Phobius"/>
    </source>
</evidence>
<name>A0AAN6Z0K2_9PEZI</name>
<keyword evidence="2" id="KW-0472">Membrane</keyword>
<dbReference type="Proteomes" id="UP001302602">
    <property type="component" value="Unassembled WGS sequence"/>
</dbReference>
<proteinExistence type="predicted"/>
<feature type="region of interest" description="Disordered" evidence="1">
    <location>
        <begin position="523"/>
        <end position="693"/>
    </location>
</feature>
<feature type="region of interest" description="Disordered" evidence="1">
    <location>
        <begin position="412"/>
        <end position="477"/>
    </location>
</feature>
<organism evidence="3 4">
    <name type="scientific">Parathielavia appendiculata</name>
    <dbReference type="NCBI Taxonomy" id="2587402"/>
    <lineage>
        <taxon>Eukaryota</taxon>
        <taxon>Fungi</taxon>
        <taxon>Dikarya</taxon>
        <taxon>Ascomycota</taxon>
        <taxon>Pezizomycotina</taxon>
        <taxon>Sordariomycetes</taxon>
        <taxon>Sordariomycetidae</taxon>
        <taxon>Sordariales</taxon>
        <taxon>Chaetomiaceae</taxon>
        <taxon>Parathielavia</taxon>
    </lineage>
</organism>
<keyword evidence="4" id="KW-1185">Reference proteome</keyword>
<feature type="region of interest" description="Disordered" evidence="1">
    <location>
        <begin position="280"/>
        <end position="338"/>
    </location>
</feature>
<feature type="compositionally biased region" description="Polar residues" evidence="1">
    <location>
        <begin position="283"/>
        <end position="297"/>
    </location>
</feature>
<reference evidence="3" key="2">
    <citation type="submission" date="2023-05" db="EMBL/GenBank/DDBJ databases">
        <authorList>
            <consortium name="Lawrence Berkeley National Laboratory"/>
            <person name="Steindorff A."/>
            <person name="Hensen N."/>
            <person name="Bonometti L."/>
            <person name="Westerberg I."/>
            <person name="Brannstrom I.O."/>
            <person name="Guillou S."/>
            <person name="Cros-Aarteil S."/>
            <person name="Calhoun S."/>
            <person name="Haridas S."/>
            <person name="Kuo A."/>
            <person name="Mondo S."/>
            <person name="Pangilinan J."/>
            <person name="Riley R."/>
            <person name="Labutti K."/>
            <person name="Andreopoulos B."/>
            <person name="Lipzen A."/>
            <person name="Chen C."/>
            <person name="Yanf M."/>
            <person name="Daum C."/>
            <person name="Ng V."/>
            <person name="Clum A."/>
            <person name="Ohm R."/>
            <person name="Martin F."/>
            <person name="Silar P."/>
            <person name="Natvig D."/>
            <person name="Lalanne C."/>
            <person name="Gautier V."/>
            <person name="Ament-Velasquez S.L."/>
            <person name="Kruys A."/>
            <person name="Hutchinson M.I."/>
            <person name="Powell A.J."/>
            <person name="Barry K."/>
            <person name="Miller A.N."/>
            <person name="Grigoriev I.V."/>
            <person name="Debuchy R."/>
            <person name="Gladieux P."/>
            <person name="Thoren M.H."/>
            <person name="Johannesson H."/>
        </authorList>
    </citation>
    <scope>NUCLEOTIDE SEQUENCE</scope>
    <source>
        <strain evidence="3">CBS 731.68</strain>
    </source>
</reference>